<evidence type="ECO:0000313" key="1">
    <source>
        <dbReference type="EMBL" id="CAK9053405.1"/>
    </source>
</evidence>
<comment type="caution">
    <text evidence="1">The sequence shown here is derived from an EMBL/GenBank/DDBJ whole genome shotgun (WGS) entry which is preliminary data.</text>
</comment>
<protein>
    <submittedName>
        <fullName evidence="1">Uncharacterized protein</fullName>
    </submittedName>
</protein>
<name>A0ABP0MTP4_9DINO</name>
<evidence type="ECO:0000313" key="2">
    <source>
        <dbReference type="Proteomes" id="UP001642484"/>
    </source>
</evidence>
<dbReference type="Proteomes" id="UP001642484">
    <property type="component" value="Unassembled WGS sequence"/>
</dbReference>
<organism evidence="1 2">
    <name type="scientific">Durusdinium trenchii</name>
    <dbReference type="NCBI Taxonomy" id="1381693"/>
    <lineage>
        <taxon>Eukaryota</taxon>
        <taxon>Sar</taxon>
        <taxon>Alveolata</taxon>
        <taxon>Dinophyceae</taxon>
        <taxon>Suessiales</taxon>
        <taxon>Symbiodiniaceae</taxon>
        <taxon>Durusdinium</taxon>
    </lineage>
</organism>
<dbReference type="EMBL" id="CAXAMN010018891">
    <property type="protein sequence ID" value="CAK9053405.1"/>
    <property type="molecule type" value="Genomic_DNA"/>
</dbReference>
<sequence length="122" mass="14336">MAWTHHLHPKCERVKATGCQLPEVSLVWTCLYRIHRHHIRHHESVEPKLGQRCGSTTCSLDPFVYSVVAMCCHQEDMWGEPTPWYWLERGFGWSETSAPRFFSSCQAIKDWTDEDKAWESTE</sequence>
<gene>
    <name evidence="1" type="ORF">CCMP2556_LOCUS26861</name>
</gene>
<accession>A0ABP0MTP4</accession>
<proteinExistence type="predicted"/>
<keyword evidence="2" id="KW-1185">Reference proteome</keyword>
<reference evidence="1 2" key="1">
    <citation type="submission" date="2024-02" db="EMBL/GenBank/DDBJ databases">
        <authorList>
            <person name="Chen Y."/>
            <person name="Shah S."/>
            <person name="Dougan E. K."/>
            <person name="Thang M."/>
            <person name="Chan C."/>
        </authorList>
    </citation>
    <scope>NUCLEOTIDE SEQUENCE [LARGE SCALE GENOMIC DNA]</scope>
</reference>